<feature type="transmembrane region" description="Helical" evidence="6">
    <location>
        <begin position="490"/>
        <end position="509"/>
    </location>
</feature>
<feature type="transmembrane region" description="Helical" evidence="6">
    <location>
        <begin position="178"/>
        <end position="196"/>
    </location>
</feature>
<feature type="transmembrane region" description="Helical" evidence="6">
    <location>
        <begin position="246"/>
        <end position="264"/>
    </location>
</feature>
<feature type="transmembrane region" description="Helical" evidence="6">
    <location>
        <begin position="284"/>
        <end position="310"/>
    </location>
</feature>
<proteinExistence type="predicted"/>
<comment type="subcellular location">
    <subcellularLocation>
        <location evidence="1">Membrane</location>
        <topology evidence="1">Multi-pass membrane protein</topology>
    </subcellularLocation>
</comment>
<organism evidence="7 8">
    <name type="scientific">Candida verbasci</name>
    <dbReference type="NCBI Taxonomy" id="1227364"/>
    <lineage>
        <taxon>Eukaryota</taxon>
        <taxon>Fungi</taxon>
        <taxon>Dikarya</taxon>
        <taxon>Ascomycota</taxon>
        <taxon>Saccharomycotina</taxon>
        <taxon>Pichiomycetes</taxon>
        <taxon>Debaryomycetaceae</taxon>
        <taxon>Candida/Lodderomyces clade</taxon>
        <taxon>Candida</taxon>
    </lineage>
</organism>
<evidence type="ECO:0008006" key="9">
    <source>
        <dbReference type="Google" id="ProtNLM"/>
    </source>
</evidence>
<keyword evidence="5 6" id="KW-0472">Membrane</keyword>
<accession>A0A9W4TT28</accession>
<dbReference type="Proteomes" id="UP001152885">
    <property type="component" value="Unassembled WGS sequence"/>
</dbReference>
<dbReference type="PANTHER" id="PTHR45649">
    <property type="entry name" value="AMINO-ACID PERMEASE BAT1"/>
    <property type="match status" value="1"/>
</dbReference>
<feature type="transmembrane region" description="Helical" evidence="6">
    <location>
        <begin position="393"/>
        <end position="412"/>
    </location>
</feature>
<feature type="transmembrane region" description="Helical" evidence="6">
    <location>
        <begin position="419"/>
        <end position="437"/>
    </location>
</feature>
<feature type="transmembrane region" description="Helical" evidence="6">
    <location>
        <begin position="53"/>
        <end position="73"/>
    </location>
</feature>
<keyword evidence="2" id="KW-0813">Transport</keyword>
<evidence type="ECO:0000256" key="2">
    <source>
        <dbReference type="ARBA" id="ARBA00022448"/>
    </source>
</evidence>
<evidence type="ECO:0000256" key="4">
    <source>
        <dbReference type="ARBA" id="ARBA00022989"/>
    </source>
</evidence>
<dbReference type="GO" id="GO:0022857">
    <property type="term" value="F:transmembrane transporter activity"/>
    <property type="evidence" value="ECO:0007669"/>
    <property type="project" value="InterPro"/>
</dbReference>
<keyword evidence="8" id="KW-1185">Reference proteome</keyword>
<comment type="caution">
    <text evidence="7">The sequence shown here is derived from an EMBL/GenBank/DDBJ whole genome shotgun (WGS) entry which is preliminary data.</text>
</comment>
<feature type="transmembrane region" description="Helical" evidence="6">
    <location>
        <begin position="339"/>
        <end position="362"/>
    </location>
</feature>
<evidence type="ECO:0000256" key="5">
    <source>
        <dbReference type="ARBA" id="ARBA00023136"/>
    </source>
</evidence>
<evidence type="ECO:0000313" key="7">
    <source>
        <dbReference type="EMBL" id="CAI5756387.1"/>
    </source>
</evidence>
<dbReference type="OrthoDB" id="4476201at2759"/>
<keyword evidence="3 6" id="KW-0812">Transmembrane</keyword>
<dbReference type="Gene3D" id="1.20.1740.10">
    <property type="entry name" value="Amino acid/polyamine transporter I"/>
    <property type="match status" value="1"/>
</dbReference>
<dbReference type="PIRSF" id="PIRSF006060">
    <property type="entry name" value="AA_transporter"/>
    <property type="match status" value="1"/>
</dbReference>
<dbReference type="GO" id="GO:0016020">
    <property type="term" value="C:membrane"/>
    <property type="evidence" value="ECO:0007669"/>
    <property type="project" value="UniProtKB-SubCell"/>
</dbReference>
<sequence length="541" mass="58762">MNTIKSVTSNHLSQLTSVRSEIRHIDPKNNFGDVDLLAQIGYKQELKRHYSTLQVFGIAFSIMGLLPSISSTINTGLEAGSAGLVWGWFLACIFIFSTGTSLSFLGSSMPTSGGLYYYTNYYSPQCIRVPLSFMVGCSNSLGLIGGSCAITYGLSTEILSAVSIARDGNFDITPARCYGIYVGAFVLNMIIASLTTKHCAKLQSISIVVNVVLVLIFIIAVPIGVSKHHNFNSGSYIFTKFENSRNYSMSWSFALSWMPAIWTIGSFDSPIHCSEEAKNAQKSIPVGILGSIGACWVLGWIVVIVCALCIKNGNVEAVLASNSGNALAQICADSLGKGFAVAMMSLIAFGQFLMAISIMIALSRQVWSFARDDGLPLVSNIVKYVNPKVQVPINATFFSGILGIILGLLVLIGPAGSGALFSLGIASNTMSFLIPIIASMTSGRKRFVNGPFWLGKYSWIINFVTVCWLSYTIVLCMFPDNVPVTRESMNYTAVINPAVWIISLIYYYVWGYKSYTGPKSNLDDLEGVSVYNVDEVLDNKY</sequence>
<dbReference type="AlphaFoldDB" id="A0A9W4TT28"/>
<evidence type="ECO:0000256" key="1">
    <source>
        <dbReference type="ARBA" id="ARBA00004141"/>
    </source>
</evidence>
<evidence type="ECO:0000256" key="3">
    <source>
        <dbReference type="ARBA" id="ARBA00022692"/>
    </source>
</evidence>
<protein>
    <recommendedName>
        <fullName evidence="9">GABA-specific permease</fullName>
    </recommendedName>
</protein>
<dbReference type="PANTHER" id="PTHR45649:SF6">
    <property type="entry name" value="GABA-SPECIFIC PERMEASE"/>
    <property type="match status" value="1"/>
</dbReference>
<feature type="transmembrane region" description="Helical" evidence="6">
    <location>
        <begin position="202"/>
        <end position="225"/>
    </location>
</feature>
<dbReference type="EMBL" id="CANTUO010000001">
    <property type="protein sequence ID" value="CAI5756387.1"/>
    <property type="molecule type" value="Genomic_DNA"/>
</dbReference>
<reference evidence="7" key="1">
    <citation type="submission" date="2022-12" db="EMBL/GenBank/DDBJ databases">
        <authorList>
            <person name="Brejova B."/>
        </authorList>
    </citation>
    <scope>NUCLEOTIDE SEQUENCE</scope>
</reference>
<evidence type="ECO:0000256" key="6">
    <source>
        <dbReference type="SAM" id="Phobius"/>
    </source>
</evidence>
<keyword evidence="4 6" id="KW-1133">Transmembrane helix</keyword>
<dbReference type="InterPro" id="IPR002293">
    <property type="entry name" value="AA/rel_permease1"/>
</dbReference>
<evidence type="ECO:0000313" key="8">
    <source>
        <dbReference type="Proteomes" id="UP001152885"/>
    </source>
</evidence>
<feature type="transmembrane region" description="Helical" evidence="6">
    <location>
        <begin position="457"/>
        <end position="478"/>
    </location>
</feature>
<dbReference type="Pfam" id="PF13520">
    <property type="entry name" value="AA_permease_2"/>
    <property type="match status" value="1"/>
</dbReference>
<name>A0A9W4TT28_9ASCO</name>
<feature type="transmembrane region" description="Helical" evidence="6">
    <location>
        <begin position="85"/>
        <end position="105"/>
    </location>
</feature>
<gene>
    <name evidence="7" type="ORF">CANVERA_P0903</name>
</gene>